<comment type="caution">
    <text evidence="1">The sequence shown here is derived from an EMBL/GenBank/DDBJ whole genome shotgun (WGS) entry which is preliminary data.</text>
</comment>
<sequence length="391" mass="45773">DSSVKLTVVDYNYRRRKWNDDKQKQLNILPSFYRKENLENFIVHCEILENDDFITITRIGVFIWTYKLSDIKMHYYWNDCNDRLEGFVFEKTKLKILSEKWTSGRILPASNYETIHENLDVKFGDKELFKEFLTSNIDEEFYLTCYGKILMKTLISLKDEKCIRCLGLSCMEKFVKDKNHLISKISLLSIIFESFEELSENHPAFIASVLSLIGFVVPSNTVIPDSISSHLSAYGGHYHLSTTSFLDILFSNFWNRWISFQETFQNSFQNFQENHPYFQDLIVHVSGHNLNEVLLLPEEQPSFKDIEGTIKGMPLKQIKKDIRDLPTIGQIEEVIKDLPTISQIEKVIKDLPTISQIEKVIKDLPTFKQLENDIKDLKDLKKSIEDLKTNK</sequence>
<feature type="non-terminal residue" evidence="1">
    <location>
        <position position="1"/>
    </location>
</feature>
<dbReference type="OrthoDB" id="2437074at2759"/>
<dbReference type="AlphaFoldDB" id="A0A9N9E387"/>
<dbReference type="Proteomes" id="UP000789405">
    <property type="component" value="Unassembled WGS sequence"/>
</dbReference>
<gene>
    <name evidence="1" type="ORF">DERYTH_LOCUS10818</name>
</gene>
<reference evidence="1" key="1">
    <citation type="submission" date="2021-06" db="EMBL/GenBank/DDBJ databases">
        <authorList>
            <person name="Kallberg Y."/>
            <person name="Tangrot J."/>
            <person name="Rosling A."/>
        </authorList>
    </citation>
    <scope>NUCLEOTIDE SEQUENCE</scope>
    <source>
        <strain evidence="1">MA453B</strain>
    </source>
</reference>
<name>A0A9N9E387_9GLOM</name>
<organism evidence="1 2">
    <name type="scientific">Dentiscutata erythropus</name>
    <dbReference type="NCBI Taxonomy" id="1348616"/>
    <lineage>
        <taxon>Eukaryota</taxon>
        <taxon>Fungi</taxon>
        <taxon>Fungi incertae sedis</taxon>
        <taxon>Mucoromycota</taxon>
        <taxon>Glomeromycotina</taxon>
        <taxon>Glomeromycetes</taxon>
        <taxon>Diversisporales</taxon>
        <taxon>Gigasporaceae</taxon>
        <taxon>Dentiscutata</taxon>
    </lineage>
</organism>
<evidence type="ECO:0000313" key="1">
    <source>
        <dbReference type="EMBL" id="CAG8663039.1"/>
    </source>
</evidence>
<evidence type="ECO:0000313" key="2">
    <source>
        <dbReference type="Proteomes" id="UP000789405"/>
    </source>
</evidence>
<protein>
    <submittedName>
        <fullName evidence="1">19967_t:CDS:1</fullName>
    </submittedName>
</protein>
<proteinExistence type="predicted"/>
<dbReference type="EMBL" id="CAJVPY010006450">
    <property type="protein sequence ID" value="CAG8663039.1"/>
    <property type="molecule type" value="Genomic_DNA"/>
</dbReference>
<accession>A0A9N9E387</accession>
<keyword evidence="2" id="KW-1185">Reference proteome</keyword>